<dbReference type="RefSeq" id="WP_166205738.1">
    <property type="nucleotide sequence ID" value="NZ_CP088285.1"/>
</dbReference>
<gene>
    <name evidence="1" type="ORF">HAP48_026340</name>
</gene>
<sequence>MTKRRKLTYHGKRFNLRISDTPFGLFVHLDPKRAPKRGGYKTKSWRFATFKHATMFCQDVVQDI</sequence>
<evidence type="ECO:0000313" key="1">
    <source>
        <dbReference type="EMBL" id="NVI46415.1"/>
    </source>
</evidence>
<organism evidence="1">
    <name type="scientific">Bradyrhizobium septentrionale</name>
    <dbReference type="NCBI Taxonomy" id="1404411"/>
    <lineage>
        <taxon>Bacteria</taxon>
        <taxon>Pseudomonadati</taxon>
        <taxon>Pseudomonadota</taxon>
        <taxon>Alphaproteobacteria</taxon>
        <taxon>Hyphomicrobiales</taxon>
        <taxon>Nitrobacteraceae</taxon>
        <taxon>Bradyrhizobium</taxon>
    </lineage>
</organism>
<proteinExistence type="predicted"/>
<dbReference type="EMBL" id="JAAOLE020000001">
    <property type="protein sequence ID" value="NVI46415.1"/>
    <property type="molecule type" value="Genomic_DNA"/>
</dbReference>
<name>A0A973W3C1_9BRAD</name>
<dbReference type="AlphaFoldDB" id="A0A973W3C1"/>
<accession>A0A973W3C1</accession>
<comment type="caution">
    <text evidence="1">The sequence shown here is derived from an EMBL/GenBank/DDBJ whole genome shotgun (WGS) entry which is preliminary data.</text>
</comment>
<reference evidence="1" key="1">
    <citation type="submission" date="2020-06" db="EMBL/GenBank/DDBJ databases">
        <title>Whole Genome Sequence of Bradyrhizobium sp. Strain 1S1.</title>
        <authorList>
            <person name="Bromfield E.S.P."/>
            <person name="Cloutier S."/>
        </authorList>
    </citation>
    <scope>NUCLEOTIDE SEQUENCE [LARGE SCALE GENOMIC DNA]</scope>
    <source>
        <strain evidence="1">1S1</strain>
    </source>
</reference>
<protein>
    <submittedName>
        <fullName evidence="1">Uncharacterized protein</fullName>
    </submittedName>
</protein>